<comment type="caution">
    <text evidence="2">The sequence shown here is derived from an EMBL/GenBank/DDBJ whole genome shotgun (WGS) entry which is preliminary data.</text>
</comment>
<feature type="region of interest" description="Disordered" evidence="1">
    <location>
        <begin position="231"/>
        <end position="324"/>
    </location>
</feature>
<gene>
    <name evidence="2" type="ORF">F441_00010</name>
</gene>
<feature type="compositionally biased region" description="Basic and acidic residues" evidence="1">
    <location>
        <begin position="290"/>
        <end position="324"/>
    </location>
</feature>
<reference evidence="2 3" key="1">
    <citation type="submission" date="2013-11" db="EMBL/GenBank/DDBJ databases">
        <title>The Genome Sequence of Phytophthora parasitica CJ01A1.</title>
        <authorList>
            <consortium name="The Broad Institute Genomics Platform"/>
            <person name="Russ C."/>
            <person name="Tyler B."/>
            <person name="Panabieres F."/>
            <person name="Shan W."/>
            <person name="Tripathy S."/>
            <person name="Grunwald N."/>
            <person name="Machado M."/>
            <person name="Johnson C.S."/>
            <person name="Walker B."/>
            <person name="Young S.K."/>
            <person name="Zeng Q."/>
            <person name="Gargeya S."/>
            <person name="Fitzgerald M."/>
            <person name="Haas B."/>
            <person name="Abouelleil A."/>
            <person name="Allen A.W."/>
            <person name="Alvarado L."/>
            <person name="Arachchi H.M."/>
            <person name="Berlin A.M."/>
            <person name="Chapman S.B."/>
            <person name="Gainer-Dewar J."/>
            <person name="Goldberg J."/>
            <person name="Griggs A."/>
            <person name="Gujja S."/>
            <person name="Hansen M."/>
            <person name="Howarth C."/>
            <person name="Imamovic A."/>
            <person name="Ireland A."/>
            <person name="Larimer J."/>
            <person name="McCowan C."/>
            <person name="Murphy C."/>
            <person name="Pearson M."/>
            <person name="Poon T.W."/>
            <person name="Priest M."/>
            <person name="Roberts A."/>
            <person name="Saif S."/>
            <person name="Shea T."/>
            <person name="Sisk P."/>
            <person name="Sykes S."/>
            <person name="Wortman J."/>
            <person name="Nusbaum C."/>
            <person name="Birren B."/>
        </authorList>
    </citation>
    <scope>NUCLEOTIDE SEQUENCE [LARGE SCALE GENOMIC DNA]</scope>
    <source>
        <strain evidence="2 3">CJ01A1</strain>
    </source>
</reference>
<feature type="compositionally biased region" description="Polar residues" evidence="1">
    <location>
        <begin position="243"/>
        <end position="252"/>
    </location>
</feature>
<organism evidence="2 3">
    <name type="scientific">Phytophthora nicotianae CJ01A1</name>
    <dbReference type="NCBI Taxonomy" id="1317063"/>
    <lineage>
        <taxon>Eukaryota</taxon>
        <taxon>Sar</taxon>
        <taxon>Stramenopiles</taxon>
        <taxon>Oomycota</taxon>
        <taxon>Peronosporomycetes</taxon>
        <taxon>Peronosporales</taxon>
        <taxon>Peronosporaceae</taxon>
        <taxon>Phytophthora</taxon>
    </lineage>
</organism>
<proteinExistence type="predicted"/>
<name>W2XYM7_PHYNI</name>
<evidence type="ECO:0000256" key="1">
    <source>
        <dbReference type="SAM" id="MobiDB-lite"/>
    </source>
</evidence>
<dbReference type="EMBL" id="ANIX01000004">
    <property type="protein sequence ID" value="ETP27483.1"/>
    <property type="molecule type" value="Genomic_DNA"/>
</dbReference>
<dbReference type="Proteomes" id="UP000018958">
    <property type="component" value="Unassembled WGS sequence"/>
</dbReference>
<protein>
    <submittedName>
        <fullName evidence="2">Uncharacterized protein</fullName>
    </submittedName>
</protein>
<dbReference type="AlphaFoldDB" id="W2XYM7"/>
<evidence type="ECO:0000313" key="3">
    <source>
        <dbReference type="Proteomes" id="UP000018958"/>
    </source>
</evidence>
<sequence length="407" mass="46686">MEKEVIQGILEGTMLCPKLPDFLKRICDAQAYRKIQNTIKAQVGGYLLLKLNAEFKIYPQFQTRKRLTHEFLLGINNSENDPAKVTAMLQEAKQICYDQGQHAIHLIFWTREMAAKCSQQFRSLTFRNRRFPLVNAHEIEQPVQTKTESRSMAVWNRQVGADGLRNELPRDRYHVRLINLSRFLDEAATDAYIQKRFQGTYQTWQEPTITGQIPQTPKSGQSNAEWRTVGKLSTTPEEVESSRVATSQTQKDTFSRQEELKAGLKAQSKPNRSSREHKAAEVEQDTSRSSGEHKAVEVEPDTEEKLESGTGGKRDKGRGEEWHESTISEAIKEAMRQSSQAMTKHRGLIEKLVSERYTEVDQSAFEKCSKLKLSQYQKEHRTGNEVTRDCGLQEMSTPMAGNWQWLC</sequence>
<feature type="compositionally biased region" description="Basic and acidic residues" evidence="1">
    <location>
        <begin position="253"/>
        <end position="262"/>
    </location>
</feature>
<accession>W2XYM7</accession>
<dbReference type="OrthoDB" id="128868at2759"/>
<evidence type="ECO:0000313" key="2">
    <source>
        <dbReference type="EMBL" id="ETP27483.1"/>
    </source>
</evidence>